<reference evidence="2" key="1">
    <citation type="submission" date="2011-02" db="EMBL/GenBank/DDBJ databases">
        <title>Complete sequence of Methanobacterium sp. AL-21.</title>
        <authorList>
            <consortium name="US DOE Joint Genome Institute"/>
            <person name="Lucas S."/>
            <person name="Copeland A."/>
            <person name="Lapidus A."/>
            <person name="Cheng J.-F."/>
            <person name="Goodwin L."/>
            <person name="Pitluck S."/>
            <person name="Chertkov O."/>
            <person name="Detter J.C."/>
            <person name="Han C."/>
            <person name="Tapia R."/>
            <person name="Land M."/>
            <person name="Hauser L."/>
            <person name="Kyrpides N."/>
            <person name="Ivanova N."/>
            <person name="Mikhailova N."/>
            <person name="Pagani I."/>
            <person name="Cadillo-Quiroz H."/>
            <person name="Imachi H."/>
            <person name="Zinder S."/>
            <person name="Liu W."/>
            <person name="Woyke T."/>
        </authorList>
    </citation>
    <scope>NUCLEOTIDE SEQUENCE [LARGE SCALE GENOMIC DNA]</scope>
    <source>
        <strain evidence="2">AL-21</strain>
    </source>
</reference>
<name>F0TA23_METLA</name>
<dbReference type="STRING" id="877455.Metbo_0595"/>
<dbReference type="RefSeq" id="WP_013644197.1">
    <property type="nucleotide sequence ID" value="NC_015216.1"/>
</dbReference>
<organism evidence="1 2">
    <name type="scientific">Methanobacterium lacus (strain AL-21)</name>
    <dbReference type="NCBI Taxonomy" id="877455"/>
    <lineage>
        <taxon>Archaea</taxon>
        <taxon>Methanobacteriati</taxon>
        <taxon>Methanobacteriota</taxon>
        <taxon>Methanomada group</taxon>
        <taxon>Methanobacteria</taxon>
        <taxon>Methanobacteriales</taxon>
        <taxon>Methanobacteriaceae</taxon>
        <taxon>Methanobacterium</taxon>
    </lineage>
</organism>
<keyword evidence="2" id="KW-1185">Reference proteome</keyword>
<dbReference type="GO" id="GO:0008168">
    <property type="term" value="F:methyltransferase activity"/>
    <property type="evidence" value="ECO:0007669"/>
    <property type="project" value="UniProtKB-KW"/>
</dbReference>
<proteinExistence type="predicted"/>
<dbReference type="GeneID" id="10277040"/>
<keyword evidence="1" id="KW-0489">Methyltransferase</keyword>
<dbReference type="SUPFAM" id="SSF52402">
    <property type="entry name" value="Adenine nucleotide alpha hydrolases-like"/>
    <property type="match status" value="1"/>
</dbReference>
<sequence length="363" mass="40160">MKLEVDYMVGVLENAIKPIIGNGSAEISNLDLTTELGFTIERVIYDGETNDLTIIAPDRPEKSAVIGKGGWVVGKLREALQVNNIHVDAYSDMMVRIYRMELALKKINSSKKILGEDTTPIKNLKNLLNLRINNLAKFNYLSEFEEGLKQLKLEGSQKKLEMEKDHKAIVALSGGVDSSFSLIVAKLLGFNPVAVTVDPGSIILPSYFKKNINGLTSKLNVPHEYLPVNMGEVIENSLEGKIHPCGKCSKTIEDSLLEYAEKSEIPFIIFGDFLATGSQSMVRLNGFWRLNLPAMLSATKGETRSVSGYFDVESVGGYGCPLLNEVHKLHPHMRRFSIQRVLRETRAGVLEPGQALNLITKAL</sequence>
<dbReference type="PANTHER" id="PTHR43169:SF1">
    <property type="entry name" value="ATPASE, PP-LOOP SUPERFAMILY-RELATED"/>
    <property type="match status" value="1"/>
</dbReference>
<dbReference type="InterPro" id="IPR014729">
    <property type="entry name" value="Rossmann-like_a/b/a_fold"/>
</dbReference>
<dbReference type="AlphaFoldDB" id="F0TA23"/>
<accession>F0TA23</accession>
<gene>
    <name evidence="1" type="ordered locus">Metbo_0595</name>
</gene>
<reference evidence="1 2" key="2">
    <citation type="journal article" date="2014" name="Int. J. Syst. Evol. Microbiol.">
        <title>Methanobacterium paludis sp. nov. and a novel strain of Methanobacterium lacus isolated from northern peatlands.</title>
        <authorList>
            <person name="Cadillo-Quiroz H."/>
            <person name="Brauer S.L."/>
            <person name="Goodson N."/>
            <person name="Yavitt J.B."/>
            <person name="Zinder S.H."/>
        </authorList>
    </citation>
    <scope>NUCLEOTIDE SEQUENCE [LARGE SCALE GENOMIC DNA]</scope>
    <source>
        <strain evidence="1 2">AL-21</strain>
    </source>
</reference>
<dbReference type="GO" id="GO:0032259">
    <property type="term" value="P:methylation"/>
    <property type="evidence" value="ECO:0007669"/>
    <property type="project" value="UniProtKB-KW"/>
</dbReference>
<dbReference type="OrthoDB" id="85793at2157"/>
<dbReference type="KEGG" id="mel:Metbo_0595"/>
<dbReference type="eggNOG" id="arCOG00045">
    <property type="taxonomic scope" value="Archaea"/>
</dbReference>
<evidence type="ECO:0000313" key="1">
    <source>
        <dbReference type="EMBL" id="ADZ08846.1"/>
    </source>
</evidence>
<evidence type="ECO:0000313" key="2">
    <source>
        <dbReference type="Proteomes" id="UP000007490"/>
    </source>
</evidence>
<dbReference type="InterPro" id="IPR052188">
    <property type="entry name" value="Ni-pincer_cofactor_biosynth"/>
</dbReference>
<keyword evidence="1" id="KW-0808">Transferase</keyword>
<protein>
    <submittedName>
        <fullName evidence="1">tRNA (5-methylaminomethyl-2-thiouridylate)-methyltransferase</fullName>
    </submittedName>
</protein>
<dbReference type="EMBL" id="CP002551">
    <property type="protein sequence ID" value="ADZ08846.1"/>
    <property type="molecule type" value="Genomic_DNA"/>
</dbReference>
<dbReference type="Proteomes" id="UP000007490">
    <property type="component" value="Chromosome"/>
</dbReference>
<dbReference type="Gene3D" id="3.40.50.620">
    <property type="entry name" value="HUPs"/>
    <property type="match status" value="1"/>
</dbReference>
<dbReference type="HOGENOM" id="CLU_077587_0_0_2"/>
<dbReference type="PANTHER" id="PTHR43169">
    <property type="entry name" value="EXSB FAMILY PROTEIN"/>
    <property type="match status" value="1"/>
</dbReference>